<reference evidence="3" key="2">
    <citation type="submission" date="2020-05" db="UniProtKB">
        <authorList>
            <consortium name="EnsemblMetazoa"/>
        </authorList>
    </citation>
    <scope>IDENTIFICATION</scope>
    <source>
        <strain evidence="3">maculatus3</strain>
    </source>
</reference>
<dbReference type="EnsemblMetazoa" id="AMAM022455-RA">
    <property type="protein sequence ID" value="AMAM022455-PA"/>
    <property type="gene ID" value="AMAM022455"/>
</dbReference>
<dbReference type="VEuPathDB" id="VectorBase:AMAM022455"/>
<reference evidence="4" key="1">
    <citation type="submission" date="2013-09" db="EMBL/GenBank/DDBJ databases">
        <title>The Genome Sequence of Anopheles maculatus species B.</title>
        <authorList>
            <consortium name="The Broad Institute Genomics Platform"/>
            <person name="Neafsey D.E."/>
            <person name="Besansky N."/>
            <person name="Howell P."/>
            <person name="Walton C."/>
            <person name="Young S.K."/>
            <person name="Zeng Q."/>
            <person name="Gargeya S."/>
            <person name="Fitzgerald M."/>
            <person name="Haas B."/>
            <person name="Abouelleil A."/>
            <person name="Allen A.W."/>
            <person name="Alvarado L."/>
            <person name="Arachchi H.M."/>
            <person name="Berlin A.M."/>
            <person name="Chapman S.B."/>
            <person name="Gainer-Dewar J."/>
            <person name="Goldberg J."/>
            <person name="Griggs A."/>
            <person name="Gujja S."/>
            <person name="Hansen M."/>
            <person name="Howarth C."/>
            <person name="Imamovic A."/>
            <person name="Ireland A."/>
            <person name="Larimer J."/>
            <person name="McCowan C."/>
            <person name="Murphy C."/>
            <person name="Pearson M."/>
            <person name="Poon T.W."/>
            <person name="Priest M."/>
            <person name="Roberts A."/>
            <person name="Saif S."/>
            <person name="Shea T."/>
            <person name="Sisk P."/>
            <person name="Sykes S."/>
            <person name="Wortman J."/>
            <person name="Nusbaum C."/>
            <person name="Birren B."/>
        </authorList>
    </citation>
    <scope>NUCLEOTIDE SEQUENCE [LARGE SCALE GENOMIC DNA]</scope>
    <source>
        <strain evidence="4">maculatus3</strain>
    </source>
</reference>
<proteinExistence type="predicted"/>
<dbReference type="Proteomes" id="UP000075901">
    <property type="component" value="Unassembled WGS sequence"/>
</dbReference>
<evidence type="ECO:0000313" key="3">
    <source>
        <dbReference type="EnsemblMetazoa" id="AMAM022455-PA"/>
    </source>
</evidence>
<dbReference type="CDD" id="cd00037">
    <property type="entry name" value="CLECT"/>
    <property type="match status" value="1"/>
</dbReference>
<dbReference type="InterPro" id="IPR016187">
    <property type="entry name" value="CTDL_fold"/>
</dbReference>
<dbReference type="SUPFAM" id="SSF56436">
    <property type="entry name" value="C-type lectin-like"/>
    <property type="match status" value="1"/>
</dbReference>
<feature type="domain" description="C-type lectin" evidence="2">
    <location>
        <begin position="47"/>
        <end position="165"/>
    </location>
</feature>
<keyword evidence="4" id="KW-1185">Reference proteome</keyword>
<feature type="chain" id="PRO_5039912797" description="C-type lectin domain-containing protein" evidence="1">
    <location>
        <begin position="25"/>
        <end position="173"/>
    </location>
</feature>
<accession>A0A182T9N8</accession>
<dbReference type="InterPro" id="IPR016186">
    <property type="entry name" value="C-type_lectin-like/link_sf"/>
</dbReference>
<dbReference type="SMART" id="SM00034">
    <property type="entry name" value="CLECT"/>
    <property type="match status" value="1"/>
</dbReference>
<dbReference type="AlphaFoldDB" id="A0A182T9N8"/>
<evidence type="ECO:0000259" key="2">
    <source>
        <dbReference type="PROSITE" id="PS50041"/>
    </source>
</evidence>
<dbReference type="PROSITE" id="PS50041">
    <property type="entry name" value="C_TYPE_LECTIN_2"/>
    <property type="match status" value="1"/>
</dbReference>
<dbReference type="Pfam" id="PF00059">
    <property type="entry name" value="Lectin_C"/>
    <property type="match status" value="1"/>
</dbReference>
<organism evidence="3 4">
    <name type="scientific">Anopheles maculatus</name>
    <dbReference type="NCBI Taxonomy" id="74869"/>
    <lineage>
        <taxon>Eukaryota</taxon>
        <taxon>Metazoa</taxon>
        <taxon>Ecdysozoa</taxon>
        <taxon>Arthropoda</taxon>
        <taxon>Hexapoda</taxon>
        <taxon>Insecta</taxon>
        <taxon>Pterygota</taxon>
        <taxon>Neoptera</taxon>
        <taxon>Endopterygota</taxon>
        <taxon>Diptera</taxon>
        <taxon>Nematocera</taxon>
        <taxon>Culicoidea</taxon>
        <taxon>Culicidae</taxon>
        <taxon>Anophelinae</taxon>
        <taxon>Anopheles</taxon>
        <taxon>Anopheles maculatus group</taxon>
    </lineage>
</organism>
<keyword evidence="1" id="KW-0732">Signal</keyword>
<dbReference type="InterPro" id="IPR001304">
    <property type="entry name" value="C-type_lectin-like"/>
</dbReference>
<evidence type="ECO:0000313" key="4">
    <source>
        <dbReference type="Proteomes" id="UP000075901"/>
    </source>
</evidence>
<protein>
    <recommendedName>
        <fullName evidence="2">C-type lectin domain-containing protein</fullName>
    </recommendedName>
</protein>
<name>A0A182T9N8_9DIPT</name>
<dbReference type="Gene3D" id="3.10.100.10">
    <property type="entry name" value="Mannose-Binding Protein A, subunit A"/>
    <property type="match status" value="1"/>
</dbReference>
<sequence>MKFPIASTCGVTVVMLSMIIATNGHTSTSALDLIHQKVCVCPCGNPRGGKLYTVSSERLNWFDAVAHCNSIGMSIVTIKDANDRRLLQLHLEQTRRNLRSQARSQIPYWIGANNLAGNGIRWGLTDQEAKQPEWNPASAPRSDRSFCVYIQGDTMRWIPAVCDDEPRQFICEY</sequence>
<evidence type="ECO:0000256" key="1">
    <source>
        <dbReference type="SAM" id="SignalP"/>
    </source>
</evidence>
<feature type="signal peptide" evidence="1">
    <location>
        <begin position="1"/>
        <end position="24"/>
    </location>
</feature>